<evidence type="ECO:0008006" key="4">
    <source>
        <dbReference type="Google" id="ProtNLM"/>
    </source>
</evidence>
<evidence type="ECO:0000313" key="3">
    <source>
        <dbReference type="Proteomes" id="UP001142489"/>
    </source>
</evidence>
<dbReference type="AlphaFoldDB" id="A0A9Q1B8B1"/>
<name>A0A9Q1B8B1_9SAUR</name>
<dbReference type="OrthoDB" id="6338233at2759"/>
<dbReference type="Proteomes" id="UP001142489">
    <property type="component" value="Unassembled WGS sequence"/>
</dbReference>
<gene>
    <name evidence="2" type="ORF">JRQ81_000830</name>
</gene>
<dbReference type="PANTHER" id="PTHR16524">
    <property type="entry name" value="CELL DEATH REGULATOR AVEN"/>
    <property type="match status" value="1"/>
</dbReference>
<keyword evidence="3" id="KW-1185">Reference proteome</keyword>
<feature type="compositionally biased region" description="Low complexity" evidence="1">
    <location>
        <begin position="229"/>
        <end position="241"/>
    </location>
</feature>
<feature type="region of interest" description="Disordered" evidence="1">
    <location>
        <begin position="209"/>
        <end position="241"/>
    </location>
</feature>
<sequence length="350" mass="38132">MQPERGERPRRGGGGSRQPRRRPGGRERPAESAGGGRPEDGPNRGGRSRGRSGGGGRGGGHGRRDTRGREVAAVPPSAPQGDASAADDTELREEGREDHGSYSRRKVVSNWHRYEDSEKEIQNNSAESQRGTDFSVLLSSAGDSFTQFRFSEEKEWSVESLCPKQLSGLYVDCQSLVQALDELPLYLKLNVAADLVQEKMPVTLPQTKLKSNDVPMRSGGIVQQSMGQSPVAPSSSPAAGSAAHFLLPKKDGYEISSEAQQKSPSVGHQETDNLDKDLDLLLKLDTPSNPENNFALSPDTLPGDNWRILHEEKDHLQLDGTQHLGSTAQEVSSKNITEEDLEDWLDSMIS</sequence>
<comment type="caution">
    <text evidence="2">The sequence shown here is derived from an EMBL/GenBank/DDBJ whole genome shotgun (WGS) entry which is preliminary data.</text>
</comment>
<dbReference type="PANTHER" id="PTHR16524:SF2">
    <property type="entry name" value="CELL DEATH REGULATOR AVEN"/>
    <property type="match status" value="1"/>
</dbReference>
<feature type="compositionally biased region" description="Basic and acidic residues" evidence="1">
    <location>
        <begin position="1"/>
        <end position="10"/>
    </location>
</feature>
<dbReference type="InterPro" id="IPR026187">
    <property type="entry name" value="Aven"/>
</dbReference>
<protein>
    <recommendedName>
        <fullName evidence="4">Cell death regulator Aven</fullName>
    </recommendedName>
</protein>
<feature type="compositionally biased region" description="Basic and acidic residues" evidence="1">
    <location>
        <begin position="92"/>
        <end position="101"/>
    </location>
</feature>
<dbReference type="GO" id="GO:0010972">
    <property type="term" value="P:negative regulation of G2/M transition of mitotic cell cycle"/>
    <property type="evidence" value="ECO:0007669"/>
    <property type="project" value="TreeGrafter"/>
</dbReference>
<dbReference type="EMBL" id="JAPFRF010000001">
    <property type="protein sequence ID" value="KAJ7344880.1"/>
    <property type="molecule type" value="Genomic_DNA"/>
</dbReference>
<reference evidence="2" key="1">
    <citation type="journal article" date="2023" name="DNA Res.">
        <title>Chromosome-level genome assembly of Phrynocephalus forsythii using third-generation DNA sequencing and Hi-C analysis.</title>
        <authorList>
            <person name="Qi Y."/>
            <person name="Zhao W."/>
            <person name="Zhao Y."/>
            <person name="Niu C."/>
            <person name="Cao S."/>
            <person name="Zhang Y."/>
        </authorList>
    </citation>
    <scope>NUCLEOTIDE SEQUENCE</scope>
    <source>
        <tissue evidence="2">Muscle</tissue>
    </source>
</reference>
<evidence type="ECO:0000256" key="1">
    <source>
        <dbReference type="SAM" id="MobiDB-lite"/>
    </source>
</evidence>
<organism evidence="2 3">
    <name type="scientific">Phrynocephalus forsythii</name>
    <dbReference type="NCBI Taxonomy" id="171643"/>
    <lineage>
        <taxon>Eukaryota</taxon>
        <taxon>Metazoa</taxon>
        <taxon>Chordata</taxon>
        <taxon>Craniata</taxon>
        <taxon>Vertebrata</taxon>
        <taxon>Euteleostomi</taxon>
        <taxon>Lepidosauria</taxon>
        <taxon>Squamata</taxon>
        <taxon>Bifurcata</taxon>
        <taxon>Unidentata</taxon>
        <taxon>Episquamata</taxon>
        <taxon>Toxicofera</taxon>
        <taxon>Iguania</taxon>
        <taxon>Acrodonta</taxon>
        <taxon>Agamidae</taxon>
        <taxon>Agaminae</taxon>
        <taxon>Phrynocephalus</taxon>
    </lineage>
</organism>
<evidence type="ECO:0000313" key="2">
    <source>
        <dbReference type="EMBL" id="KAJ7344880.1"/>
    </source>
</evidence>
<accession>A0A9Q1B8B1</accession>
<feature type="region of interest" description="Disordered" evidence="1">
    <location>
        <begin position="1"/>
        <end position="104"/>
    </location>
</feature>
<proteinExistence type="predicted"/>